<feature type="domain" description="DUF4283" evidence="2">
    <location>
        <begin position="59"/>
        <end position="136"/>
    </location>
</feature>
<proteinExistence type="predicted"/>
<dbReference type="OrthoDB" id="1743559at2759"/>
<comment type="caution">
    <text evidence="3">The sequence shown here is derived from an EMBL/GenBank/DDBJ whole genome shotgun (WGS) entry which is preliminary data.</text>
</comment>
<sequence>MLDNNSYFELQHNLFPSNSATSNSTTGSIAPQYLFPRMGPVIEIDPNYVALRRALWSKRAIAGLVDCREIPDFSLQAIINSHWKLQGVVHVKAQIRNFYILDFENDQDWFFMINNGPWVVQNSLLVVDKWQPYLTVENLLVNQVAIWLHFSGLPMELISNYVAYSLEELAGEVVDLDLVNESGKNLEFIRVKSLYAAASSASVVMSKSCIISMDQHPPTVPNIITADWSSESSEEEQAPSIHLSSSKGHHQSSGNISPPSVGNYNDDHVDQQDATDTTQRGNHFTVPESFNEEDMIDPTAEGEAVNEEYDANDEINPDDLDGSDGSDLIPSQMMTMIMILWIKPMTYDMFEDNFMGWTGAPIFITQTSSVYDWASATFKQGEGLGLILHLTNNAEVKWDVYAMWNYNIQVSKVRSYFQDNSTKDKYTQDAEDLPTVSSCKRKMELVINPLAKRYRTDCLANSSSSPSISGKKQKKVTFHKDVDFKESEVPYATLQNFSS</sequence>
<dbReference type="PANTHER" id="PTHR31286">
    <property type="entry name" value="GLYCINE-RICH CELL WALL STRUCTURAL PROTEIN 1.8-LIKE"/>
    <property type="match status" value="1"/>
</dbReference>
<feature type="compositionally biased region" description="Polar residues" evidence="1">
    <location>
        <begin position="242"/>
        <end position="263"/>
    </location>
</feature>
<keyword evidence="4" id="KW-1185">Reference proteome</keyword>
<gene>
    <name evidence="3" type="ORF">G2W53_033213</name>
</gene>
<feature type="region of interest" description="Disordered" evidence="1">
    <location>
        <begin position="229"/>
        <end position="296"/>
    </location>
</feature>
<evidence type="ECO:0000313" key="4">
    <source>
        <dbReference type="Proteomes" id="UP000634136"/>
    </source>
</evidence>
<reference evidence="3" key="1">
    <citation type="submission" date="2020-09" db="EMBL/GenBank/DDBJ databases">
        <title>Genome-Enabled Discovery of Anthraquinone Biosynthesis in Senna tora.</title>
        <authorList>
            <person name="Kang S.-H."/>
            <person name="Pandey R.P."/>
            <person name="Lee C.-M."/>
            <person name="Sim J.-S."/>
            <person name="Jeong J.-T."/>
            <person name="Choi B.-S."/>
            <person name="Jung M."/>
            <person name="Ginzburg D."/>
            <person name="Zhao K."/>
            <person name="Won S.Y."/>
            <person name="Oh T.-J."/>
            <person name="Yu Y."/>
            <person name="Kim N.-H."/>
            <person name="Lee O.R."/>
            <person name="Lee T.-H."/>
            <person name="Bashyal P."/>
            <person name="Kim T.-S."/>
            <person name="Lee W.-H."/>
            <person name="Kawkins C."/>
            <person name="Kim C.-K."/>
            <person name="Kim J.S."/>
            <person name="Ahn B.O."/>
            <person name="Rhee S.Y."/>
            <person name="Sohng J.K."/>
        </authorList>
    </citation>
    <scope>NUCLEOTIDE SEQUENCE</scope>
    <source>
        <tissue evidence="3">Leaf</tissue>
    </source>
</reference>
<dbReference type="InterPro" id="IPR040256">
    <property type="entry name" value="At4g02000-like"/>
</dbReference>
<dbReference type="InterPro" id="IPR025558">
    <property type="entry name" value="DUF4283"/>
</dbReference>
<evidence type="ECO:0000256" key="1">
    <source>
        <dbReference type="SAM" id="MobiDB-lite"/>
    </source>
</evidence>
<evidence type="ECO:0000313" key="3">
    <source>
        <dbReference type="EMBL" id="KAF7812237.1"/>
    </source>
</evidence>
<organism evidence="3 4">
    <name type="scientific">Senna tora</name>
    <dbReference type="NCBI Taxonomy" id="362788"/>
    <lineage>
        <taxon>Eukaryota</taxon>
        <taxon>Viridiplantae</taxon>
        <taxon>Streptophyta</taxon>
        <taxon>Embryophyta</taxon>
        <taxon>Tracheophyta</taxon>
        <taxon>Spermatophyta</taxon>
        <taxon>Magnoliopsida</taxon>
        <taxon>eudicotyledons</taxon>
        <taxon>Gunneridae</taxon>
        <taxon>Pentapetalae</taxon>
        <taxon>rosids</taxon>
        <taxon>fabids</taxon>
        <taxon>Fabales</taxon>
        <taxon>Fabaceae</taxon>
        <taxon>Caesalpinioideae</taxon>
        <taxon>Cassia clade</taxon>
        <taxon>Senna</taxon>
    </lineage>
</organism>
<accession>A0A834T1T2</accession>
<evidence type="ECO:0000259" key="2">
    <source>
        <dbReference type="Pfam" id="PF14111"/>
    </source>
</evidence>
<dbReference type="Pfam" id="PF14111">
    <property type="entry name" value="DUF4283"/>
    <property type="match status" value="1"/>
</dbReference>
<dbReference type="EMBL" id="JAAIUW010000010">
    <property type="protein sequence ID" value="KAF7812237.1"/>
    <property type="molecule type" value="Genomic_DNA"/>
</dbReference>
<dbReference type="PANTHER" id="PTHR31286:SF99">
    <property type="entry name" value="DUF4283 DOMAIN-CONTAINING PROTEIN"/>
    <property type="match status" value="1"/>
</dbReference>
<feature type="compositionally biased region" description="Polar residues" evidence="1">
    <location>
        <begin position="272"/>
        <end position="282"/>
    </location>
</feature>
<dbReference type="Proteomes" id="UP000634136">
    <property type="component" value="Unassembled WGS sequence"/>
</dbReference>
<name>A0A834T1T2_9FABA</name>
<protein>
    <recommendedName>
        <fullName evidence="2">DUF4283 domain-containing protein</fullName>
    </recommendedName>
</protein>
<dbReference type="AlphaFoldDB" id="A0A834T1T2"/>